<proteinExistence type="predicted"/>
<feature type="transmembrane region" description="Helical" evidence="1">
    <location>
        <begin position="68"/>
        <end position="86"/>
    </location>
</feature>
<keyword evidence="3" id="KW-1185">Reference proteome</keyword>
<accession>A0A0W0SUX8</accession>
<organism evidence="2 3">
    <name type="scientific">Legionella brunensis</name>
    <dbReference type="NCBI Taxonomy" id="29422"/>
    <lineage>
        <taxon>Bacteria</taxon>
        <taxon>Pseudomonadati</taxon>
        <taxon>Pseudomonadota</taxon>
        <taxon>Gammaproteobacteria</taxon>
        <taxon>Legionellales</taxon>
        <taxon>Legionellaceae</taxon>
        <taxon>Legionella</taxon>
    </lineage>
</organism>
<dbReference type="PATRIC" id="fig|29422.6.peg.1"/>
<reference evidence="2 3" key="1">
    <citation type="submission" date="2015-11" db="EMBL/GenBank/DDBJ databases">
        <title>Genomic analysis of 38 Legionella species identifies large and diverse effector repertoires.</title>
        <authorList>
            <person name="Burstein D."/>
            <person name="Amaro F."/>
            <person name="Zusman T."/>
            <person name="Lifshitz Z."/>
            <person name="Cohen O."/>
            <person name="Gilbert J.A."/>
            <person name="Pupko T."/>
            <person name="Shuman H.A."/>
            <person name="Segal G."/>
        </authorList>
    </citation>
    <scope>NUCLEOTIDE SEQUENCE [LARGE SCALE GENOMIC DNA]</scope>
    <source>
        <strain evidence="2 3">ATCC 43878</strain>
    </source>
</reference>
<keyword evidence="1" id="KW-0472">Membrane</keyword>
<dbReference type="AlphaFoldDB" id="A0A0W0SUX8"/>
<comment type="caution">
    <text evidence="2">The sequence shown here is derived from an EMBL/GenBank/DDBJ whole genome shotgun (WGS) entry which is preliminary data.</text>
</comment>
<keyword evidence="1" id="KW-0812">Transmembrane</keyword>
<protein>
    <submittedName>
        <fullName evidence="2">Transposase</fullName>
    </submittedName>
</protein>
<sequence length="141" mass="16785">MKYISELRGILSQQLNWHKSRMDCFVKMLLALFTVRSINLSEIAVAMDGKKASIESCYKRVYRFFSKFEFDFIWIAHWIYSLFFKPNQKVYLAINRTNWYWGKAKINVFMLSICYEGIVIPIFLRLLNKAAQSKERKLMGS</sequence>
<evidence type="ECO:0000313" key="2">
    <source>
        <dbReference type="EMBL" id="KTC87183.1"/>
    </source>
</evidence>
<gene>
    <name evidence="2" type="ORF">Lbru_0001</name>
</gene>
<feature type="transmembrane region" description="Helical" evidence="1">
    <location>
        <begin position="106"/>
        <end position="127"/>
    </location>
</feature>
<evidence type="ECO:0000256" key="1">
    <source>
        <dbReference type="SAM" id="Phobius"/>
    </source>
</evidence>
<dbReference type="Proteomes" id="UP000054742">
    <property type="component" value="Unassembled WGS sequence"/>
</dbReference>
<keyword evidence="1" id="KW-1133">Transmembrane helix</keyword>
<dbReference type="RefSeq" id="WP_058440127.1">
    <property type="nucleotide sequence ID" value="NZ_CAAAHU010000017.1"/>
</dbReference>
<dbReference type="STRING" id="29422.Lbru_0001"/>
<dbReference type="EMBL" id="LNXV01000001">
    <property type="protein sequence ID" value="KTC87183.1"/>
    <property type="molecule type" value="Genomic_DNA"/>
</dbReference>
<name>A0A0W0SUX8_9GAMM</name>
<evidence type="ECO:0000313" key="3">
    <source>
        <dbReference type="Proteomes" id="UP000054742"/>
    </source>
</evidence>